<keyword evidence="3" id="KW-0378">Hydrolase</keyword>
<keyword evidence="8" id="KW-1185">Reference proteome</keyword>
<dbReference type="SUPFAM" id="SSF102712">
    <property type="entry name" value="JAB1/MPN domain"/>
    <property type="match status" value="1"/>
</dbReference>
<keyword evidence="1" id="KW-0645">Protease</keyword>
<sequence>MHSRRKRIPKLGAGASCPRLREQGCTRTERGYQNSVRGHLALVCESRDALAPKEGGSMTDIWTKDILDKVVAWLEAAYPVEGCGLILENDGEYRVLECENLADKYHQMDPEQFPRTAREFYIIDPMEFMRAEDRGERVAVVFHSHADVGDYFSDEDVNAATLPRDSDDEPLEPSHPGVDYLVVSTREDGADHATLFRFDEEEEGFPSVLEIEIEDGEYELSTVTS</sequence>
<dbReference type="EMBL" id="CP041186">
    <property type="protein sequence ID" value="QDG54005.1"/>
    <property type="molecule type" value="Genomic_DNA"/>
</dbReference>
<gene>
    <name evidence="7" type="ORF">FIV42_25665</name>
</gene>
<dbReference type="GO" id="GO:0008235">
    <property type="term" value="F:metalloexopeptidase activity"/>
    <property type="evidence" value="ECO:0007669"/>
    <property type="project" value="TreeGrafter"/>
</dbReference>
<evidence type="ECO:0000256" key="5">
    <source>
        <dbReference type="ARBA" id="ARBA00023049"/>
    </source>
</evidence>
<proteinExistence type="predicted"/>
<dbReference type="AlphaFoldDB" id="A0A4Y6Q1Y3"/>
<evidence type="ECO:0000313" key="8">
    <source>
        <dbReference type="Proteomes" id="UP000315995"/>
    </source>
</evidence>
<evidence type="ECO:0000256" key="4">
    <source>
        <dbReference type="ARBA" id="ARBA00022833"/>
    </source>
</evidence>
<feature type="domain" description="JAB" evidence="6">
    <location>
        <begin position="64"/>
        <end position="161"/>
    </location>
</feature>
<keyword evidence="4" id="KW-0862">Zinc</keyword>
<accession>A0A5B8YFZ0</accession>
<evidence type="ECO:0000256" key="2">
    <source>
        <dbReference type="ARBA" id="ARBA00022723"/>
    </source>
</evidence>
<keyword evidence="2" id="KW-0479">Metal-binding</keyword>
<dbReference type="InterPro" id="IPR051929">
    <property type="entry name" value="VirAsm_ModProt"/>
</dbReference>
<dbReference type="Pfam" id="PF14464">
    <property type="entry name" value="Prok-JAB"/>
    <property type="match status" value="1"/>
</dbReference>
<dbReference type="Gene3D" id="3.40.140.10">
    <property type="entry name" value="Cytidine Deaminase, domain 2"/>
    <property type="match status" value="1"/>
</dbReference>
<dbReference type="PANTHER" id="PTHR34858:SF1">
    <property type="entry name" value="CYSO-CYSTEINE PEPTIDASE"/>
    <property type="match status" value="1"/>
</dbReference>
<evidence type="ECO:0000256" key="3">
    <source>
        <dbReference type="ARBA" id="ARBA00022801"/>
    </source>
</evidence>
<name>A0A4Y6Q1Y3_PERCE</name>
<accession>A0A4Y6Q1Y3</accession>
<keyword evidence="5" id="KW-0482">Metalloprotease</keyword>
<dbReference type="GO" id="GO:0008270">
    <property type="term" value="F:zinc ion binding"/>
    <property type="evidence" value="ECO:0007669"/>
    <property type="project" value="TreeGrafter"/>
</dbReference>
<protein>
    <recommendedName>
        <fullName evidence="6">JAB domain-containing protein</fullName>
    </recommendedName>
</protein>
<dbReference type="GO" id="GO:0006508">
    <property type="term" value="P:proteolysis"/>
    <property type="evidence" value="ECO:0007669"/>
    <property type="project" value="UniProtKB-KW"/>
</dbReference>
<dbReference type="Proteomes" id="UP000315995">
    <property type="component" value="Chromosome"/>
</dbReference>
<reference evidence="7 8" key="1">
    <citation type="submission" date="2019-06" db="EMBL/GenBank/DDBJ databases">
        <title>Persicimonas caeni gen. nov., sp. nov., a predatory bacterium isolated from solar saltern.</title>
        <authorList>
            <person name="Wang S."/>
        </authorList>
    </citation>
    <scope>NUCLEOTIDE SEQUENCE [LARGE SCALE GENOMIC DNA]</scope>
    <source>
        <strain evidence="7 8">YN101</strain>
    </source>
</reference>
<dbReference type="InterPro" id="IPR028090">
    <property type="entry name" value="JAB_dom_prok"/>
</dbReference>
<dbReference type="OrthoDB" id="9802958at2"/>
<dbReference type="PANTHER" id="PTHR34858">
    <property type="entry name" value="CYSO-CYSTEINE PEPTIDASE"/>
    <property type="match status" value="1"/>
</dbReference>
<organism evidence="7 8">
    <name type="scientific">Persicimonas caeni</name>
    <dbReference type="NCBI Taxonomy" id="2292766"/>
    <lineage>
        <taxon>Bacteria</taxon>
        <taxon>Deltaproteobacteria</taxon>
        <taxon>Bradymonadales</taxon>
        <taxon>Bradymonadaceae</taxon>
        <taxon>Persicimonas</taxon>
    </lineage>
</organism>
<evidence type="ECO:0000256" key="1">
    <source>
        <dbReference type="ARBA" id="ARBA00022670"/>
    </source>
</evidence>
<evidence type="ECO:0000259" key="6">
    <source>
        <dbReference type="Pfam" id="PF14464"/>
    </source>
</evidence>
<evidence type="ECO:0000313" key="7">
    <source>
        <dbReference type="EMBL" id="QDG54005.1"/>
    </source>
</evidence>